<gene>
    <name evidence="2" type="ORF">A3D09_01040</name>
</gene>
<feature type="domain" description="Phosphoribosyltransferase" evidence="1">
    <location>
        <begin position="13"/>
        <end position="181"/>
    </location>
</feature>
<reference evidence="2 3" key="1">
    <citation type="journal article" date="2016" name="Nat. Commun.">
        <title>Thousands of microbial genomes shed light on interconnected biogeochemical processes in an aquifer system.</title>
        <authorList>
            <person name="Anantharaman K."/>
            <person name="Brown C.T."/>
            <person name="Hug L.A."/>
            <person name="Sharon I."/>
            <person name="Castelle C.J."/>
            <person name="Probst A.J."/>
            <person name="Thomas B.C."/>
            <person name="Singh A."/>
            <person name="Wilkins M.J."/>
            <person name="Karaoz U."/>
            <person name="Brodie E.L."/>
            <person name="Williams K.H."/>
            <person name="Hubbard S.S."/>
            <person name="Banfield J.F."/>
        </authorList>
    </citation>
    <scope>NUCLEOTIDE SEQUENCE [LARGE SCALE GENOMIC DNA]</scope>
</reference>
<dbReference type="GO" id="GO:0016740">
    <property type="term" value="F:transferase activity"/>
    <property type="evidence" value="ECO:0007669"/>
    <property type="project" value="UniProtKB-KW"/>
</dbReference>
<dbReference type="Gene3D" id="3.40.50.2020">
    <property type="match status" value="1"/>
</dbReference>
<name>A0A1F5EVC5_9BACT</name>
<dbReference type="CDD" id="cd06223">
    <property type="entry name" value="PRTases_typeI"/>
    <property type="match status" value="1"/>
</dbReference>
<evidence type="ECO:0000313" key="3">
    <source>
        <dbReference type="Proteomes" id="UP000177390"/>
    </source>
</evidence>
<dbReference type="SUPFAM" id="SSF53271">
    <property type="entry name" value="PRTase-like"/>
    <property type="match status" value="1"/>
</dbReference>
<proteinExistence type="predicted"/>
<sequence length="207" mass="22984">MRFKDRKEAGVLLAQKLIQYKESGAVVYAIPRGGVVLGVEIARVLVIPLDLVIVRKIGHPNNSEYAVCVVAEDHHFLCNPREKATLDPKWLVEAVENERREAVRRSKVYWGDRPRPSALLKTAIVVDDGVATGMTFLVALNEVRHLKPAKLVAAIPVLPAEMVEKIKAEADEVVYLDAPEDFAGAVGSYYDNFPQVEDEEVIKLLTT</sequence>
<protein>
    <submittedName>
        <fullName evidence="2">Phosphoribosyl transferase</fullName>
    </submittedName>
</protein>
<dbReference type="Pfam" id="PF00156">
    <property type="entry name" value="Pribosyltran"/>
    <property type="match status" value="1"/>
</dbReference>
<dbReference type="InterPro" id="IPR000836">
    <property type="entry name" value="PRTase_dom"/>
</dbReference>
<accession>A0A1F5EVC5</accession>
<keyword evidence="2" id="KW-0808">Transferase</keyword>
<organism evidence="2 3">
    <name type="scientific">Candidatus Collierbacteria bacterium RIFCSPHIGHO2_02_FULL_49_10</name>
    <dbReference type="NCBI Taxonomy" id="1817723"/>
    <lineage>
        <taxon>Bacteria</taxon>
        <taxon>Candidatus Collieribacteriota</taxon>
    </lineage>
</organism>
<dbReference type="InterPro" id="IPR029057">
    <property type="entry name" value="PRTase-like"/>
</dbReference>
<evidence type="ECO:0000259" key="1">
    <source>
        <dbReference type="Pfam" id="PF00156"/>
    </source>
</evidence>
<dbReference type="Gene3D" id="3.30.1310.20">
    <property type="entry name" value="PRTase-like"/>
    <property type="match status" value="1"/>
</dbReference>
<dbReference type="Proteomes" id="UP000177390">
    <property type="component" value="Unassembled WGS sequence"/>
</dbReference>
<dbReference type="AlphaFoldDB" id="A0A1F5EVC5"/>
<evidence type="ECO:0000313" key="2">
    <source>
        <dbReference type="EMBL" id="OGD71337.1"/>
    </source>
</evidence>
<dbReference type="EMBL" id="MFAH01000028">
    <property type="protein sequence ID" value="OGD71337.1"/>
    <property type="molecule type" value="Genomic_DNA"/>
</dbReference>
<comment type="caution">
    <text evidence="2">The sequence shown here is derived from an EMBL/GenBank/DDBJ whole genome shotgun (WGS) entry which is preliminary data.</text>
</comment>